<evidence type="ECO:0000256" key="1">
    <source>
        <dbReference type="ARBA" id="ARBA00001964"/>
    </source>
</evidence>
<gene>
    <name evidence="5" type="ORF">IAC80_05460</name>
</gene>
<evidence type="ECO:0000313" key="6">
    <source>
        <dbReference type="Proteomes" id="UP000886889"/>
    </source>
</evidence>
<dbReference type="PANTHER" id="PTHR47514">
    <property type="entry name" value="TRANSKETOLASE N-TERMINAL SECTION-RELATED"/>
    <property type="match status" value="1"/>
</dbReference>
<evidence type="ECO:0000256" key="3">
    <source>
        <dbReference type="ARBA" id="ARBA00023052"/>
    </source>
</evidence>
<organism evidence="5 6">
    <name type="scientific">Candidatus Merdiplasma excrementigallinarum</name>
    <dbReference type="NCBI Taxonomy" id="2840864"/>
    <lineage>
        <taxon>Bacteria</taxon>
        <taxon>Bacillati</taxon>
        <taxon>Bacillota</taxon>
        <taxon>Clostridia</taxon>
        <taxon>Lachnospirales</taxon>
        <taxon>Lachnospiraceae</taxon>
        <taxon>Lachnospiraceae incertae sedis</taxon>
        <taxon>Candidatus Merdiplasma</taxon>
    </lineage>
</organism>
<feature type="domain" description="Transketolase N-terminal" evidence="4">
    <location>
        <begin position="10"/>
        <end position="269"/>
    </location>
</feature>
<name>A0A9D1NYV0_9FIRM</name>
<dbReference type="CDD" id="cd02012">
    <property type="entry name" value="TPP_TK"/>
    <property type="match status" value="1"/>
</dbReference>
<dbReference type="Pfam" id="PF00456">
    <property type="entry name" value="Transketolase_N"/>
    <property type="match status" value="1"/>
</dbReference>
<keyword evidence="3" id="KW-0786">Thiamine pyrophosphate</keyword>
<dbReference type="InterPro" id="IPR005474">
    <property type="entry name" value="Transketolase_N"/>
</dbReference>
<comment type="cofactor">
    <cofactor evidence="1">
        <name>thiamine diphosphate</name>
        <dbReference type="ChEBI" id="CHEBI:58937"/>
    </cofactor>
</comment>
<evidence type="ECO:0000259" key="4">
    <source>
        <dbReference type="Pfam" id="PF00456"/>
    </source>
</evidence>
<dbReference type="AlphaFoldDB" id="A0A9D1NYV0"/>
<dbReference type="PANTHER" id="PTHR47514:SF1">
    <property type="entry name" value="TRANSKETOLASE N-TERMINAL SECTION-RELATED"/>
    <property type="match status" value="1"/>
</dbReference>
<proteinExistence type="inferred from homology"/>
<dbReference type="InterPro" id="IPR029061">
    <property type="entry name" value="THDP-binding"/>
</dbReference>
<reference evidence="5" key="1">
    <citation type="submission" date="2020-10" db="EMBL/GenBank/DDBJ databases">
        <authorList>
            <person name="Gilroy R."/>
        </authorList>
    </citation>
    <scope>NUCLEOTIDE SEQUENCE</scope>
    <source>
        <strain evidence="5">ChiBcec6-7307</strain>
    </source>
</reference>
<comment type="similarity">
    <text evidence="2">Belongs to the transketolase family.</text>
</comment>
<dbReference type="Proteomes" id="UP000886889">
    <property type="component" value="Unassembled WGS sequence"/>
</dbReference>
<evidence type="ECO:0000313" key="5">
    <source>
        <dbReference type="EMBL" id="HIV23370.1"/>
    </source>
</evidence>
<accession>A0A9D1NYV0</accession>
<dbReference type="EMBL" id="DVOS01000046">
    <property type="protein sequence ID" value="HIV23370.1"/>
    <property type="molecule type" value="Genomic_DNA"/>
</dbReference>
<evidence type="ECO:0000256" key="2">
    <source>
        <dbReference type="ARBA" id="ARBA00007131"/>
    </source>
</evidence>
<comment type="caution">
    <text evidence="5">The sequence shown here is derived from an EMBL/GenBank/DDBJ whole genome shotgun (WGS) entry which is preliminary data.</text>
</comment>
<sequence length="280" mass="30293">MEFDKKQADRLAAQIRKNILRAISAEGKGHIGGSLSIADVFAVLYGGVMNVDPRDPGKKDRDYIVMSKGHCGPAMYAALAARDFFPEETLDTLNKGNTILPSHTDRLKTPGVDVSTGSLGQGASLAAGVAFADKIDGKKSYTYLILGDGELDEGQVWEAALFAAHRKLTNLITIVDANGKQLDGTTDSVCSLGSIEDKFCSFGYHAISVENGNDTAQIYEAVCQAKEEREKPSVLVLHTVKGAGIDYYAGMENCHSTTVKKEDIPEFYKELDEKLAHKEV</sequence>
<dbReference type="Gene3D" id="3.40.50.970">
    <property type="match status" value="1"/>
</dbReference>
<reference evidence="5" key="2">
    <citation type="journal article" date="2021" name="PeerJ">
        <title>Extensive microbial diversity within the chicken gut microbiome revealed by metagenomics and culture.</title>
        <authorList>
            <person name="Gilroy R."/>
            <person name="Ravi A."/>
            <person name="Getino M."/>
            <person name="Pursley I."/>
            <person name="Horton D.L."/>
            <person name="Alikhan N.F."/>
            <person name="Baker D."/>
            <person name="Gharbi K."/>
            <person name="Hall N."/>
            <person name="Watson M."/>
            <person name="Adriaenssens E.M."/>
            <person name="Foster-Nyarko E."/>
            <person name="Jarju S."/>
            <person name="Secka A."/>
            <person name="Antonio M."/>
            <person name="Oren A."/>
            <person name="Chaudhuri R.R."/>
            <person name="La Ragione R."/>
            <person name="Hildebrand F."/>
            <person name="Pallen M.J."/>
        </authorList>
    </citation>
    <scope>NUCLEOTIDE SEQUENCE</scope>
    <source>
        <strain evidence="5">ChiBcec6-7307</strain>
    </source>
</reference>
<protein>
    <submittedName>
        <fullName evidence="5">Transketolase</fullName>
    </submittedName>
</protein>
<dbReference type="SUPFAM" id="SSF52518">
    <property type="entry name" value="Thiamin diphosphate-binding fold (THDP-binding)"/>
    <property type="match status" value="1"/>
</dbReference>